<proteinExistence type="predicted"/>
<accession>A0ABW6VEZ4</accession>
<dbReference type="EMBL" id="JBIAXI010000024">
    <property type="protein sequence ID" value="MFF4777568.1"/>
    <property type="molecule type" value="Genomic_DNA"/>
</dbReference>
<reference evidence="1 2" key="1">
    <citation type="submission" date="2024-10" db="EMBL/GenBank/DDBJ databases">
        <title>The Natural Products Discovery Center: Release of the First 8490 Sequenced Strains for Exploring Actinobacteria Biosynthetic Diversity.</title>
        <authorList>
            <person name="Kalkreuter E."/>
            <person name="Kautsar S.A."/>
            <person name="Yang D."/>
            <person name="Bader C.D."/>
            <person name="Teijaro C.N."/>
            <person name="Fluegel L."/>
            <person name="Davis C.M."/>
            <person name="Simpson J.R."/>
            <person name="Lauterbach L."/>
            <person name="Steele A.D."/>
            <person name="Gui C."/>
            <person name="Meng S."/>
            <person name="Li G."/>
            <person name="Viehrig K."/>
            <person name="Ye F."/>
            <person name="Su P."/>
            <person name="Kiefer A.F."/>
            <person name="Nichols A."/>
            <person name="Cepeda A.J."/>
            <person name="Yan W."/>
            <person name="Fan B."/>
            <person name="Jiang Y."/>
            <person name="Adhikari A."/>
            <person name="Zheng C.-J."/>
            <person name="Schuster L."/>
            <person name="Cowan T.M."/>
            <person name="Smanski M.J."/>
            <person name="Chevrette M.G."/>
            <person name="De Carvalho L.P.S."/>
            <person name="Shen B."/>
        </authorList>
    </citation>
    <scope>NUCLEOTIDE SEQUENCE [LARGE SCALE GENOMIC DNA]</scope>
    <source>
        <strain evidence="1 2">NPDC001281</strain>
    </source>
</reference>
<dbReference type="RefSeq" id="WP_387346048.1">
    <property type="nucleotide sequence ID" value="NZ_JBIAXI010000024.1"/>
</dbReference>
<evidence type="ECO:0000313" key="2">
    <source>
        <dbReference type="Proteomes" id="UP001602119"/>
    </source>
</evidence>
<organism evidence="1 2">
    <name type="scientific">Microtetraspora fusca</name>
    <dbReference type="NCBI Taxonomy" id="1997"/>
    <lineage>
        <taxon>Bacteria</taxon>
        <taxon>Bacillati</taxon>
        <taxon>Actinomycetota</taxon>
        <taxon>Actinomycetes</taxon>
        <taxon>Streptosporangiales</taxon>
        <taxon>Streptosporangiaceae</taxon>
        <taxon>Microtetraspora</taxon>
    </lineage>
</organism>
<dbReference type="Proteomes" id="UP001602119">
    <property type="component" value="Unassembled WGS sequence"/>
</dbReference>
<evidence type="ECO:0000313" key="1">
    <source>
        <dbReference type="EMBL" id="MFF4777568.1"/>
    </source>
</evidence>
<sequence length="86" mass="9493">MSGEKEKATLYLQASVREQVARVAEAIGVSPSEFYDRAAMQAIAEHDAPTFQEEMERLGRTGRRAEKIRLAEEAADRGAREVRGAA</sequence>
<name>A0ABW6VEZ4_MICFU</name>
<gene>
    <name evidence="1" type="ORF">ACFY05_32395</name>
</gene>
<comment type="caution">
    <text evidence="1">The sequence shown here is derived from an EMBL/GenBank/DDBJ whole genome shotgun (WGS) entry which is preliminary data.</text>
</comment>
<keyword evidence="2" id="KW-1185">Reference proteome</keyword>
<protein>
    <submittedName>
        <fullName evidence="1">Uncharacterized protein</fullName>
    </submittedName>
</protein>